<accession>A0A7W1XUM2</accession>
<keyword evidence="11" id="KW-1185">Reference proteome</keyword>
<feature type="domain" description="Cytochrome c" evidence="9">
    <location>
        <begin position="1"/>
        <end position="65"/>
    </location>
</feature>
<keyword evidence="1" id="KW-0813">Transport</keyword>
<evidence type="ECO:0000256" key="4">
    <source>
        <dbReference type="ARBA" id="ARBA00022982"/>
    </source>
</evidence>
<dbReference type="GO" id="GO:0020037">
    <property type="term" value="F:heme binding"/>
    <property type="evidence" value="ECO:0007669"/>
    <property type="project" value="InterPro"/>
</dbReference>
<feature type="binding site" description="axial binding residue" evidence="7">
    <location>
        <position position="43"/>
    </location>
    <ligand>
        <name>heme c</name>
        <dbReference type="ChEBI" id="CHEBI:61717"/>
    </ligand>
    <ligandPart>
        <name>Fe</name>
        <dbReference type="ChEBI" id="CHEBI:18248"/>
    </ligandPart>
</feature>
<dbReference type="GO" id="GO:0009055">
    <property type="term" value="F:electron transfer activity"/>
    <property type="evidence" value="ECO:0007669"/>
    <property type="project" value="InterPro"/>
</dbReference>
<feature type="binding site" description="covalent" evidence="6">
    <location>
        <position position="4"/>
    </location>
    <ligand>
        <name>heme c</name>
        <dbReference type="ChEBI" id="CHEBI:61717"/>
    </ligand>
</feature>
<dbReference type="GO" id="GO:0005506">
    <property type="term" value="F:iron ion binding"/>
    <property type="evidence" value="ECO:0007669"/>
    <property type="project" value="InterPro"/>
</dbReference>
<sequence length="65" mass="6923">MSNCASCHGGNLQGATGPGLQQIGAKMNKEQILQILENGKGSMPAQSHISADERDQLATWLTEKK</sequence>
<evidence type="ECO:0000313" key="11">
    <source>
        <dbReference type="Proteomes" id="UP000538292"/>
    </source>
</evidence>
<dbReference type="Pfam" id="PF13442">
    <property type="entry name" value="Cytochrome_CBB3"/>
    <property type="match status" value="1"/>
</dbReference>
<organism evidence="10 11">
    <name type="scientific">Thermoactinomyces mirandus</name>
    <dbReference type="NCBI Taxonomy" id="2756294"/>
    <lineage>
        <taxon>Bacteria</taxon>
        <taxon>Bacillati</taxon>
        <taxon>Bacillota</taxon>
        <taxon>Bacilli</taxon>
        <taxon>Bacillales</taxon>
        <taxon>Thermoactinomycetaceae</taxon>
        <taxon>Thermoactinomyces</taxon>
    </lineage>
</organism>
<evidence type="ECO:0000256" key="8">
    <source>
        <dbReference type="SAM" id="MobiDB-lite"/>
    </source>
</evidence>
<keyword evidence="2 6" id="KW-0349">Heme</keyword>
<feature type="region of interest" description="Disordered" evidence="8">
    <location>
        <begin position="1"/>
        <end position="20"/>
    </location>
</feature>
<keyword evidence="4" id="KW-0249">Electron transport</keyword>
<evidence type="ECO:0000256" key="5">
    <source>
        <dbReference type="ARBA" id="ARBA00023004"/>
    </source>
</evidence>
<evidence type="ECO:0000256" key="1">
    <source>
        <dbReference type="ARBA" id="ARBA00022448"/>
    </source>
</evidence>
<dbReference type="Gene3D" id="1.10.760.10">
    <property type="entry name" value="Cytochrome c-like domain"/>
    <property type="match status" value="1"/>
</dbReference>
<protein>
    <submittedName>
        <fullName evidence="10">Cytochrome c</fullName>
    </submittedName>
</protein>
<name>A0A7W1XUM2_9BACL</name>
<gene>
    <name evidence="10" type="ORF">H2C83_14515</name>
</gene>
<dbReference type="GO" id="GO:0016020">
    <property type="term" value="C:membrane"/>
    <property type="evidence" value="ECO:0007669"/>
    <property type="project" value="InterPro"/>
</dbReference>
<dbReference type="PANTHER" id="PTHR37823:SF4">
    <property type="entry name" value="MENAQUINOL-CYTOCHROME C REDUCTASE CYTOCHROME B_C SUBUNIT"/>
    <property type="match status" value="1"/>
</dbReference>
<dbReference type="Proteomes" id="UP000538292">
    <property type="component" value="Unassembled WGS sequence"/>
</dbReference>
<feature type="binding site" description="covalent" evidence="6">
    <location>
        <position position="7"/>
    </location>
    <ligand>
        <name>heme c</name>
        <dbReference type="ChEBI" id="CHEBI:61717"/>
    </ligand>
</feature>
<comment type="PTM">
    <text evidence="6">Binds 1 heme c group covalently per subunit.</text>
</comment>
<dbReference type="InterPro" id="IPR012218">
    <property type="entry name" value="Cyt_c_BACSU-c550-type"/>
</dbReference>
<dbReference type="InterPro" id="IPR009056">
    <property type="entry name" value="Cyt_c-like_dom"/>
</dbReference>
<evidence type="ECO:0000256" key="6">
    <source>
        <dbReference type="PIRSR" id="PIRSR000025-1"/>
    </source>
</evidence>
<keyword evidence="3 7" id="KW-0479">Metal-binding</keyword>
<dbReference type="PROSITE" id="PS51007">
    <property type="entry name" value="CYTC"/>
    <property type="match status" value="1"/>
</dbReference>
<feature type="region of interest" description="Disordered" evidence="8">
    <location>
        <begin position="40"/>
        <end position="65"/>
    </location>
</feature>
<dbReference type="SUPFAM" id="SSF46626">
    <property type="entry name" value="Cytochrome c"/>
    <property type="match status" value="1"/>
</dbReference>
<evidence type="ECO:0000313" key="10">
    <source>
        <dbReference type="EMBL" id="MBA4603496.1"/>
    </source>
</evidence>
<feature type="compositionally biased region" description="Basic and acidic residues" evidence="8">
    <location>
        <begin position="50"/>
        <end position="65"/>
    </location>
</feature>
<dbReference type="InterPro" id="IPR036909">
    <property type="entry name" value="Cyt_c-like_dom_sf"/>
</dbReference>
<dbReference type="AlphaFoldDB" id="A0A7W1XUM2"/>
<evidence type="ECO:0000256" key="7">
    <source>
        <dbReference type="PIRSR" id="PIRSR000025-2"/>
    </source>
</evidence>
<dbReference type="InterPro" id="IPR051811">
    <property type="entry name" value="Cytochrome_c550/c551-like"/>
</dbReference>
<evidence type="ECO:0000256" key="3">
    <source>
        <dbReference type="ARBA" id="ARBA00022723"/>
    </source>
</evidence>
<proteinExistence type="predicted"/>
<reference evidence="10 11" key="1">
    <citation type="submission" date="2020-07" db="EMBL/GenBank/DDBJ databases">
        <title>Thermoactinomyces phylogeny.</title>
        <authorList>
            <person name="Dunlap C."/>
        </authorList>
    </citation>
    <scope>NUCLEOTIDE SEQUENCE [LARGE SCALE GENOMIC DNA]</scope>
    <source>
        <strain evidence="10 11">AMNI-1</strain>
    </source>
</reference>
<evidence type="ECO:0000259" key="9">
    <source>
        <dbReference type="PROSITE" id="PS51007"/>
    </source>
</evidence>
<evidence type="ECO:0000256" key="2">
    <source>
        <dbReference type="ARBA" id="ARBA00022617"/>
    </source>
</evidence>
<comment type="caution">
    <text evidence="10">The sequence shown here is derived from an EMBL/GenBank/DDBJ whole genome shotgun (WGS) entry which is preliminary data.</text>
</comment>
<feature type="binding site" description="axial binding residue" evidence="7">
    <location>
        <position position="8"/>
    </location>
    <ligand>
        <name>heme c</name>
        <dbReference type="ChEBI" id="CHEBI:61717"/>
    </ligand>
    <ligandPart>
        <name>Fe</name>
        <dbReference type="ChEBI" id="CHEBI:18248"/>
    </ligandPart>
</feature>
<keyword evidence="5 7" id="KW-0408">Iron</keyword>
<dbReference type="PIRSF" id="PIRSF000025">
    <property type="entry name" value="Cytc_Bsub_c550"/>
    <property type="match status" value="1"/>
</dbReference>
<dbReference type="EMBL" id="JACEOL010000055">
    <property type="protein sequence ID" value="MBA4603496.1"/>
    <property type="molecule type" value="Genomic_DNA"/>
</dbReference>
<dbReference type="PANTHER" id="PTHR37823">
    <property type="entry name" value="CYTOCHROME C-553-LIKE"/>
    <property type="match status" value="1"/>
</dbReference>